<keyword evidence="1" id="KW-1133">Transmembrane helix</keyword>
<dbReference type="AlphaFoldDB" id="A0A8H5H0I3"/>
<comment type="caution">
    <text evidence="2">The sequence shown here is derived from an EMBL/GenBank/DDBJ whole genome shotgun (WGS) entry which is preliminary data.</text>
</comment>
<protein>
    <submittedName>
        <fullName evidence="2">Uncharacterized protein</fullName>
    </submittedName>
</protein>
<feature type="transmembrane region" description="Helical" evidence="1">
    <location>
        <begin position="31"/>
        <end position="53"/>
    </location>
</feature>
<feature type="transmembrane region" description="Helical" evidence="1">
    <location>
        <begin position="145"/>
        <end position="165"/>
    </location>
</feature>
<accession>A0A8H5H0I3</accession>
<feature type="transmembrane region" description="Helical" evidence="1">
    <location>
        <begin position="65"/>
        <end position="89"/>
    </location>
</feature>
<evidence type="ECO:0000256" key="1">
    <source>
        <dbReference type="SAM" id="Phobius"/>
    </source>
</evidence>
<proteinExistence type="predicted"/>
<gene>
    <name evidence="2" type="ORF">D9758_004523</name>
</gene>
<name>A0A8H5H0I3_9AGAR</name>
<keyword evidence="1" id="KW-0472">Membrane</keyword>
<feature type="transmembrane region" description="Helical" evidence="1">
    <location>
        <begin position="233"/>
        <end position="258"/>
    </location>
</feature>
<feature type="transmembrane region" description="Helical" evidence="1">
    <location>
        <begin position="264"/>
        <end position="285"/>
    </location>
</feature>
<dbReference type="EMBL" id="JAACJM010000002">
    <property type="protein sequence ID" value="KAF5374372.1"/>
    <property type="molecule type" value="Genomic_DNA"/>
</dbReference>
<dbReference type="OrthoDB" id="3346544at2759"/>
<evidence type="ECO:0000313" key="2">
    <source>
        <dbReference type="EMBL" id="KAF5374372.1"/>
    </source>
</evidence>
<reference evidence="2 3" key="1">
    <citation type="journal article" date="2020" name="ISME J.">
        <title>Uncovering the hidden diversity of litter-decomposition mechanisms in mushroom-forming fungi.</title>
        <authorList>
            <person name="Floudas D."/>
            <person name="Bentzer J."/>
            <person name="Ahren D."/>
            <person name="Johansson T."/>
            <person name="Persson P."/>
            <person name="Tunlid A."/>
        </authorList>
    </citation>
    <scope>NUCLEOTIDE SEQUENCE [LARGE SCALE GENOMIC DNA]</scope>
    <source>
        <strain evidence="2 3">CBS 291.85</strain>
    </source>
</reference>
<feature type="transmembrane region" description="Helical" evidence="1">
    <location>
        <begin position="185"/>
        <end position="212"/>
    </location>
</feature>
<evidence type="ECO:0000313" key="3">
    <source>
        <dbReference type="Proteomes" id="UP000559256"/>
    </source>
</evidence>
<sequence>MSCLLLSAGWRYESSFEPNFFWQSPLMRSIFTQAVAYGFLFCMFCLTLYFTFGGGRRSYDNHSRILLGISTTMFLIATLHACISVYRLVVGYSFNRLNPRGGPAGYLANLRHWDAIFSDLLYATQEILGGAAAIYRCWVLWGKNFNIIALPISLLIVSTVFGYGTDVLFARLKSPTASVPEQKQIQIWVRAFYVVAVVQNILTTGLMVYSIWRTYKKTAGIKMKTFGGMGLTWVMRTMIEAAGLQLLIEFLLLIFFLVQTNLQYIFLDLVVPVIGISFNAMTISYRLRLLTEGGRDVLSSWRPATTTAISSHHAGSDGTQTRVAVDVDVIELSEHDYTSQFTKGKGRKSLEV</sequence>
<keyword evidence="1" id="KW-0812">Transmembrane</keyword>
<keyword evidence="3" id="KW-1185">Reference proteome</keyword>
<organism evidence="2 3">
    <name type="scientific">Tetrapyrgos nigripes</name>
    <dbReference type="NCBI Taxonomy" id="182062"/>
    <lineage>
        <taxon>Eukaryota</taxon>
        <taxon>Fungi</taxon>
        <taxon>Dikarya</taxon>
        <taxon>Basidiomycota</taxon>
        <taxon>Agaricomycotina</taxon>
        <taxon>Agaricomycetes</taxon>
        <taxon>Agaricomycetidae</taxon>
        <taxon>Agaricales</taxon>
        <taxon>Marasmiineae</taxon>
        <taxon>Marasmiaceae</taxon>
        <taxon>Tetrapyrgos</taxon>
    </lineage>
</organism>
<dbReference type="Proteomes" id="UP000559256">
    <property type="component" value="Unassembled WGS sequence"/>
</dbReference>